<dbReference type="RefSeq" id="WP_121732348.1">
    <property type="nucleotide sequence ID" value="NZ_PEGA01000010.1"/>
</dbReference>
<gene>
    <name evidence="1" type="ORF">CS076_11600</name>
    <name evidence="2" type="ORF">CS078_01395</name>
</gene>
<sequence>MSVLIGVNQSVRYFIRLLPEIFVRKLNSEDGIGPKRRGRLLVSCVSLIFVNACSAGPEMVSIGVVGYNHTSAEIIRFSINGAGGPRVPANQGGGSEVCCGLLPSQWSLGDKAIIKWDKDPKPYAALKRDQYGQIVKEAAVRHTASYSHHEATVEIPKYGKDFCALQVHFLPCDKVKVSTTCHMPSNPNYPDSAYFQVKEPTTCSNH</sequence>
<dbReference type="AlphaFoldDB" id="A0A3L8CSF4"/>
<evidence type="ECO:0008006" key="5">
    <source>
        <dbReference type="Google" id="ProtNLM"/>
    </source>
</evidence>
<dbReference type="EMBL" id="PEGB01000001">
    <property type="protein sequence ID" value="RLU12384.1"/>
    <property type="molecule type" value="Genomic_DNA"/>
</dbReference>
<dbReference type="Proteomes" id="UP000282140">
    <property type="component" value="Unassembled WGS sequence"/>
</dbReference>
<evidence type="ECO:0000313" key="1">
    <source>
        <dbReference type="EMBL" id="RLU10729.1"/>
    </source>
</evidence>
<evidence type="ECO:0000313" key="3">
    <source>
        <dbReference type="Proteomes" id="UP000282140"/>
    </source>
</evidence>
<dbReference type="Pfam" id="PF11745">
    <property type="entry name" value="DUF3304"/>
    <property type="match status" value="1"/>
</dbReference>
<reference evidence="3 4" key="1">
    <citation type="journal article" date="2018" name="Front. Microbiol.">
        <title>Discovery of Phloeophagus Beetles as a Source of Pseudomonas Strains That Produce Potentially New Bioactive Substances and Description of Pseudomonas bohemica sp. nov.</title>
        <authorList>
            <person name="Saati-Santamaria Z."/>
            <person name="Lopez-Mondejar R."/>
            <person name="Jimenez-Gomez A."/>
            <person name="Diez-Mendez A."/>
            <person name="Vetrovsky T."/>
            <person name="Igual J.M."/>
            <person name="Velazquez E."/>
            <person name="Kolarik M."/>
            <person name="Rivas R."/>
            <person name="Garcia-Fraile P."/>
        </authorList>
    </citation>
    <scope>NUCLEOTIDE SEQUENCE [LARGE SCALE GENOMIC DNA]</scope>
    <source>
        <strain evidence="1 4">A2-NA12</strain>
        <strain evidence="2 3">A2-NA13</strain>
    </source>
</reference>
<organism evidence="1 4">
    <name type="scientific">Pseudomonas prosekii</name>
    <dbReference type="NCBI Taxonomy" id="1148509"/>
    <lineage>
        <taxon>Bacteria</taxon>
        <taxon>Pseudomonadati</taxon>
        <taxon>Pseudomonadota</taxon>
        <taxon>Gammaproteobacteria</taxon>
        <taxon>Pseudomonadales</taxon>
        <taxon>Pseudomonadaceae</taxon>
        <taxon>Pseudomonas</taxon>
    </lineage>
</organism>
<accession>A0A3L8CSF4</accession>
<keyword evidence="3" id="KW-1185">Reference proteome</keyword>
<proteinExistence type="predicted"/>
<evidence type="ECO:0000313" key="4">
    <source>
        <dbReference type="Proteomes" id="UP000282672"/>
    </source>
</evidence>
<dbReference type="Proteomes" id="UP000282672">
    <property type="component" value="Unassembled WGS sequence"/>
</dbReference>
<dbReference type="EMBL" id="PEGA01000010">
    <property type="protein sequence ID" value="RLU10729.1"/>
    <property type="molecule type" value="Genomic_DNA"/>
</dbReference>
<name>A0A3L8CSF4_9PSED</name>
<comment type="caution">
    <text evidence="1">The sequence shown here is derived from an EMBL/GenBank/DDBJ whole genome shotgun (WGS) entry which is preliminary data.</text>
</comment>
<dbReference type="InterPro" id="IPR021733">
    <property type="entry name" value="DUF3304"/>
</dbReference>
<evidence type="ECO:0000313" key="2">
    <source>
        <dbReference type="EMBL" id="RLU12384.1"/>
    </source>
</evidence>
<protein>
    <recommendedName>
        <fullName evidence="5">DUF3304 domain-containing protein</fullName>
    </recommendedName>
</protein>